<dbReference type="STRING" id="1792845.BC343_16265"/>
<keyword evidence="2" id="KW-0472">Membrane</keyword>
<evidence type="ECO:0000313" key="4">
    <source>
        <dbReference type="Proteomes" id="UP000189739"/>
    </source>
</evidence>
<gene>
    <name evidence="3" type="ORF">BC343_16265</name>
</gene>
<sequence length="66" mass="7170">MFLVAGIAPHRNGQNGGPSTKQSIGFKSRLRQPYVLLSNKLYAGGLPLFLKKVGYLVCFAAFSVLK</sequence>
<name>A0A1S9P7Y9_9SPHI</name>
<evidence type="ECO:0000256" key="1">
    <source>
        <dbReference type="SAM" id="MobiDB-lite"/>
    </source>
</evidence>
<dbReference type="Proteomes" id="UP000189739">
    <property type="component" value="Unassembled WGS sequence"/>
</dbReference>
<dbReference type="AlphaFoldDB" id="A0A1S9P7Y9"/>
<evidence type="ECO:0000256" key="2">
    <source>
        <dbReference type="SAM" id="Phobius"/>
    </source>
</evidence>
<feature type="region of interest" description="Disordered" evidence="1">
    <location>
        <begin position="1"/>
        <end position="24"/>
    </location>
</feature>
<keyword evidence="2" id="KW-0812">Transmembrane</keyword>
<proteinExistence type="predicted"/>
<organism evidence="3 4">
    <name type="scientific">Mucilaginibacter pedocola</name>
    <dbReference type="NCBI Taxonomy" id="1792845"/>
    <lineage>
        <taxon>Bacteria</taxon>
        <taxon>Pseudomonadati</taxon>
        <taxon>Bacteroidota</taxon>
        <taxon>Sphingobacteriia</taxon>
        <taxon>Sphingobacteriales</taxon>
        <taxon>Sphingobacteriaceae</taxon>
        <taxon>Mucilaginibacter</taxon>
    </lineage>
</organism>
<accession>A0A1S9P7Y9</accession>
<comment type="caution">
    <text evidence="3">The sequence shown here is derived from an EMBL/GenBank/DDBJ whole genome shotgun (WGS) entry which is preliminary data.</text>
</comment>
<dbReference type="EMBL" id="MBTF01000037">
    <property type="protein sequence ID" value="OOQ57083.1"/>
    <property type="molecule type" value="Genomic_DNA"/>
</dbReference>
<keyword evidence="4" id="KW-1185">Reference proteome</keyword>
<feature type="transmembrane region" description="Helical" evidence="2">
    <location>
        <begin position="41"/>
        <end position="65"/>
    </location>
</feature>
<reference evidence="3 4" key="1">
    <citation type="submission" date="2016-07" db="EMBL/GenBank/DDBJ databases">
        <title>Genomic analysis of zinc-resistant bacterium Mucilaginibacter pedocola TBZ30.</title>
        <authorList>
            <person name="Huang J."/>
            <person name="Tang J."/>
        </authorList>
    </citation>
    <scope>NUCLEOTIDE SEQUENCE [LARGE SCALE GENOMIC DNA]</scope>
    <source>
        <strain evidence="3 4">TBZ30</strain>
    </source>
</reference>
<evidence type="ECO:0000313" key="3">
    <source>
        <dbReference type="EMBL" id="OOQ57083.1"/>
    </source>
</evidence>
<protein>
    <submittedName>
        <fullName evidence="3">Uncharacterized protein</fullName>
    </submittedName>
</protein>
<keyword evidence="2" id="KW-1133">Transmembrane helix</keyword>